<dbReference type="Gene3D" id="2.20.25.530">
    <property type="match status" value="1"/>
</dbReference>
<protein>
    <recommendedName>
        <fullName evidence="2">Ribonuclease H2 subunit B</fullName>
    </recommendedName>
    <alternativeName>
        <fullName evidence="5">Ribonuclease HI subunit B</fullName>
    </alternativeName>
</protein>
<keyword evidence="10" id="KW-1185">Reference proteome</keyword>
<sequence>MDFPQADCPPKILVLPEHASPEARVCTLAHPRTLTPSRYYFDPDKGLYEFTRVTAPKSACRSWLIGRQTRLISHNEDASSGKAPRTMEKPKPELAEANDRPISDGYTVKNAEMLIATPIDQLFLLLPSFVDESSAKSSTPKRLFLSADDLLEKLSEKSKHFGHISGHEQTRLVMEQRMGAVCDTVDAGGEKMYRLSDEKLLRELVRKAKTIIAKGLPASMEERFIRKALETPVMVVEHSETSVSDATTSQIETPTSESIVSDAVDSQASTASAESTGSALSTTTEMTTPEDITPATNESELYHLLRLRTALSYIISSYVPPAIAEPLNTLISSGKSQVDFKLVDERLANIAKMRAEALASRSLGDYSRKRSMYEDDDAAETRAEKKRKKEEEEKKRKASESRGIKDLKKVDTKGMKKMSDFFGKAAAAKKK</sequence>
<evidence type="ECO:0000256" key="4">
    <source>
        <dbReference type="ARBA" id="ARBA00024778"/>
    </source>
</evidence>
<dbReference type="InterPro" id="IPR019024">
    <property type="entry name" value="RNase_H2_suB_wHTH"/>
</dbReference>
<dbReference type="AlphaFoldDB" id="A0A8H6G269"/>
<feature type="domain" description="Rnh202 triple barrel" evidence="8">
    <location>
        <begin position="14"/>
        <end position="120"/>
    </location>
</feature>
<dbReference type="Pfam" id="PF09468">
    <property type="entry name" value="RNase_H2-Ydr279"/>
    <property type="match status" value="1"/>
</dbReference>
<comment type="caution">
    <text evidence="9">The sequence shown here is derived from an EMBL/GenBank/DDBJ whole genome shotgun (WGS) entry which is preliminary data.</text>
</comment>
<evidence type="ECO:0000256" key="6">
    <source>
        <dbReference type="SAM" id="MobiDB-lite"/>
    </source>
</evidence>
<feature type="compositionally biased region" description="Polar residues" evidence="6">
    <location>
        <begin position="241"/>
        <end position="259"/>
    </location>
</feature>
<feature type="domain" description="Ribonuclease H2 subunit B wHTH" evidence="7">
    <location>
        <begin position="123"/>
        <end position="327"/>
    </location>
</feature>
<keyword evidence="3" id="KW-0539">Nucleus</keyword>
<dbReference type="Gene3D" id="1.10.20.120">
    <property type="match status" value="1"/>
</dbReference>
<dbReference type="RefSeq" id="XP_037168405.1">
    <property type="nucleotide sequence ID" value="XM_037304912.1"/>
</dbReference>
<dbReference type="GO" id="GO:0005654">
    <property type="term" value="C:nucleoplasm"/>
    <property type="evidence" value="ECO:0007669"/>
    <property type="project" value="TreeGrafter"/>
</dbReference>
<feature type="region of interest" description="Disordered" evidence="6">
    <location>
        <begin position="373"/>
        <end position="411"/>
    </location>
</feature>
<dbReference type="EMBL" id="JACCJC010000007">
    <property type="protein sequence ID" value="KAF6239109.1"/>
    <property type="molecule type" value="Genomic_DNA"/>
</dbReference>
<evidence type="ECO:0000259" key="7">
    <source>
        <dbReference type="Pfam" id="PF09468"/>
    </source>
</evidence>
<dbReference type="GeneID" id="59284652"/>
<evidence type="ECO:0000256" key="1">
    <source>
        <dbReference type="ARBA" id="ARBA00004123"/>
    </source>
</evidence>
<feature type="compositionally biased region" description="Low complexity" evidence="6">
    <location>
        <begin position="266"/>
        <end position="293"/>
    </location>
</feature>
<dbReference type="InterPro" id="IPR041195">
    <property type="entry name" value="Rnh202_N"/>
</dbReference>
<dbReference type="Pfam" id="PF17745">
    <property type="entry name" value="Ydr279_N"/>
    <property type="match status" value="1"/>
</dbReference>
<evidence type="ECO:0000313" key="10">
    <source>
        <dbReference type="Proteomes" id="UP000578531"/>
    </source>
</evidence>
<dbReference type="PANTHER" id="PTHR13383:SF11">
    <property type="entry name" value="RIBONUCLEASE H2 SUBUNIT B"/>
    <property type="match status" value="1"/>
</dbReference>
<gene>
    <name evidence="9" type="ORF">HO173_002981</name>
</gene>
<evidence type="ECO:0000256" key="2">
    <source>
        <dbReference type="ARBA" id="ARBA00019062"/>
    </source>
</evidence>
<dbReference type="OrthoDB" id="29098at2759"/>
<evidence type="ECO:0000256" key="3">
    <source>
        <dbReference type="ARBA" id="ARBA00023242"/>
    </source>
</evidence>
<evidence type="ECO:0000259" key="8">
    <source>
        <dbReference type="Pfam" id="PF17745"/>
    </source>
</evidence>
<comment type="function">
    <text evidence="4">Non catalytic subunit of RNase H2, an endonuclease that specifically degrades the RNA of RNA:DNA hybrids. Participates in DNA replication, possibly by mediating the removal of lagging-strand Okazaki fragment RNA primers during DNA replication. Mediates the excision of single ribonucleotides from DNA:RNA duplexes.</text>
</comment>
<dbReference type="InterPro" id="IPR040456">
    <property type="entry name" value="RNase_H2_suB"/>
</dbReference>
<dbReference type="PANTHER" id="PTHR13383">
    <property type="entry name" value="RIBONUCLEASE H2 SUBUNIT B"/>
    <property type="match status" value="1"/>
</dbReference>
<organism evidence="9 10">
    <name type="scientific">Letharia columbiana</name>
    <dbReference type="NCBI Taxonomy" id="112416"/>
    <lineage>
        <taxon>Eukaryota</taxon>
        <taxon>Fungi</taxon>
        <taxon>Dikarya</taxon>
        <taxon>Ascomycota</taxon>
        <taxon>Pezizomycotina</taxon>
        <taxon>Lecanoromycetes</taxon>
        <taxon>OSLEUM clade</taxon>
        <taxon>Lecanoromycetidae</taxon>
        <taxon>Lecanorales</taxon>
        <taxon>Lecanorineae</taxon>
        <taxon>Parmeliaceae</taxon>
        <taxon>Letharia</taxon>
    </lineage>
</organism>
<reference evidence="9 10" key="1">
    <citation type="journal article" date="2020" name="Genomics">
        <title>Complete, high-quality genomes from long-read metagenomic sequencing of two wolf lichen thalli reveals enigmatic genome architecture.</title>
        <authorList>
            <person name="McKenzie S.K."/>
            <person name="Walston R.F."/>
            <person name="Allen J.L."/>
        </authorList>
    </citation>
    <scope>NUCLEOTIDE SEQUENCE [LARGE SCALE GENOMIC DNA]</scope>
    <source>
        <strain evidence="9">WasteWater2</strain>
    </source>
</reference>
<evidence type="ECO:0000313" key="9">
    <source>
        <dbReference type="EMBL" id="KAF6239109.1"/>
    </source>
</evidence>
<dbReference type="GO" id="GO:0032299">
    <property type="term" value="C:ribonuclease H2 complex"/>
    <property type="evidence" value="ECO:0007669"/>
    <property type="project" value="InterPro"/>
</dbReference>
<dbReference type="Proteomes" id="UP000578531">
    <property type="component" value="Unassembled WGS sequence"/>
</dbReference>
<feature type="region of interest" description="Disordered" evidence="6">
    <location>
        <begin position="75"/>
        <end position="101"/>
    </location>
</feature>
<accession>A0A8H6G269</accession>
<comment type="subcellular location">
    <subcellularLocation>
        <location evidence="1">Nucleus</location>
    </subcellularLocation>
</comment>
<name>A0A8H6G269_9LECA</name>
<evidence type="ECO:0000256" key="5">
    <source>
        <dbReference type="ARBA" id="ARBA00033464"/>
    </source>
</evidence>
<feature type="region of interest" description="Disordered" evidence="6">
    <location>
        <begin position="240"/>
        <end position="293"/>
    </location>
</feature>
<proteinExistence type="predicted"/>
<dbReference type="CDD" id="cd09270">
    <property type="entry name" value="RNase_H2-B"/>
    <property type="match status" value="1"/>
</dbReference>
<dbReference type="GO" id="GO:0006401">
    <property type="term" value="P:RNA catabolic process"/>
    <property type="evidence" value="ECO:0007669"/>
    <property type="project" value="TreeGrafter"/>
</dbReference>